<evidence type="ECO:0000313" key="1">
    <source>
        <dbReference type="EMBL" id="GDY31262.1"/>
    </source>
</evidence>
<accession>A0A4D4J7T7</accession>
<proteinExistence type="predicted"/>
<name>A0A4D4J7T7_9PSEU</name>
<keyword evidence="2" id="KW-1185">Reference proteome</keyword>
<sequence length="69" mass="8109">MPPRRHRFGSPSERNVDNQVVSARAWTAPTYFDLFDNSGLGTDILDRFVESDPRRRAHWSRHERRRAAS</sequence>
<dbReference type="AlphaFoldDB" id="A0A4D4J7T7"/>
<comment type="caution">
    <text evidence="1">The sequence shown here is derived from an EMBL/GenBank/DDBJ whole genome shotgun (WGS) entry which is preliminary data.</text>
</comment>
<organism evidence="1 2">
    <name type="scientific">Gandjariella thermophila</name>
    <dbReference type="NCBI Taxonomy" id="1931992"/>
    <lineage>
        <taxon>Bacteria</taxon>
        <taxon>Bacillati</taxon>
        <taxon>Actinomycetota</taxon>
        <taxon>Actinomycetes</taxon>
        <taxon>Pseudonocardiales</taxon>
        <taxon>Pseudonocardiaceae</taxon>
        <taxon>Gandjariella</taxon>
    </lineage>
</organism>
<reference evidence="2" key="1">
    <citation type="submission" date="2019-04" db="EMBL/GenBank/DDBJ databases">
        <title>Draft genome sequence of Pseudonocardiaceae bacterium SL3-2-4.</title>
        <authorList>
            <person name="Ningsih F."/>
            <person name="Yokota A."/>
            <person name="Sakai Y."/>
            <person name="Nanatani K."/>
            <person name="Yabe S."/>
            <person name="Oetari A."/>
            <person name="Sjamsuridzal W."/>
        </authorList>
    </citation>
    <scope>NUCLEOTIDE SEQUENCE [LARGE SCALE GENOMIC DNA]</scope>
    <source>
        <strain evidence="2">SL3-2-4</strain>
    </source>
</reference>
<dbReference type="Proteomes" id="UP000298860">
    <property type="component" value="Unassembled WGS sequence"/>
</dbReference>
<gene>
    <name evidence="1" type="ORF">GTS_28950</name>
</gene>
<dbReference type="EMBL" id="BJFL01000013">
    <property type="protein sequence ID" value="GDY31262.1"/>
    <property type="molecule type" value="Genomic_DNA"/>
</dbReference>
<protein>
    <submittedName>
        <fullName evidence="1">Uncharacterized protein</fullName>
    </submittedName>
</protein>
<evidence type="ECO:0000313" key="2">
    <source>
        <dbReference type="Proteomes" id="UP000298860"/>
    </source>
</evidence>